<organism evidence="2 3">
    <name type="scientific">Luteimonas galliterrae</name>
    <dbReference type="NCBI Taxonomy" id="2940486"/>
    <lineage>
        <taxon>Bacteria</taxon>
        <taxon>Pseudomonadati</taxon>
        <taxon>Pseudomonadota</taxon>
        <taxon>Gammaproteobacteria</taxon>
        <taxon>Lysobacterales</taxon>
        <taxon>Lysobacteraceae</taxon>
        <taxon>Luteimonas</taxon>
    </lineage>
</organism>
<dbReference type="Proteomes" id="UP001431217">
    <property type="component" value="Unassembled WGS sequence"/>
</dbReference>
<dbReference type="EMBL" id="JAMBEP010000001">
    <property type="protein sequence ID" value="MCL1633728.1"/>
    <property type="molecule type" value="Genomic_DNA"/>
</dbReference>
<dbReference type="Pfam" id="PF13619">
    <property type="entry name" value="KTSC"/>
    <property type="match status" value="1"/>
</dbReference>
<dbReference type="RefSeq" id="WP_249471276.1">
    <property type="nucleotide sequence ID" value="NZ_JAMBEP010000001.1"/>
</dbReference>
<evidence type="ECO:0000259" key="1">
    <source>
        <dbReference type="Pfam" id="PF13619"/>
    </source>
</evidence>
<dbReference type="InterPro" id="IPR025309">
    <property type="entry name" value="KTSC_dom"/>
</dbReference>
<accession>A0ABT0MGE2</accession>
<name>A0ABT0MGE2_9GAMM</name>
<proteinExistence type="predicted"/>
<feature type="domain" description="KTSC" evidence="1">
    <location>
        <begin position="7"/>
        <end position="62"/>
    </location>
</feature>
<keyword evidence="3" id="KW-1185">Reference proteome</keyword>
<reference evidence="2 3" key="1">
    <citation type="submission" date="2022-05" db="EMBL/GenBank/DDBJ databases">
        <title>Luteimonas sp. SX5, whole genome shotgun sequencing project.</title>
        <authorList>
            <person name="Zhao G."/>
            <person name="Shen L."/>
        </authorList>
    </citation>
    <scope>NUCLEOTIDE SEQUENCE [LARGE SCALE GENOMIC DNA]</scope>
    <source>
        <strain evidence="2 3">SX5</strain>
    </source>
</reference>
<gene>
    <name evidence="2" type="ORF">M2650_03595</name>
</gene>
<sequence length="70" mass="8224">MRREQVESDALRSVGYDPDRRILEIEFNSGKVYRYFDVPETVYAGLMTAASHGEFFSDHIRDAGFQYEQR</sequence>
<comment type="caution">
    <text evidence="2">The sequence shown here is derived from an EMBL/GenBank/DDBJ whole genome shotgun (WGS) entry which is preliminary data.</text>
</comment>
<evidence type="ECO:0000313" key="2">
    <source>
        <dbReference type="EMBL" id="MCL1633728.1"/>
    </source>
</evidence>
<protein>
    <submittedName>
        <fullName evidence="2">KTSC domain-containing protein</fullName>
    </submittedName>
</protein>
<evidence type="ECO:0000313" key="3">
    <source>
        <dbReference type="Proteomes" id="UP001431217"/>
    </source>
</evidence>